<proteinExistence type="predicted"/>
<evidence type="ECO:0000256" key="1">
    <source>
        <dbReference type="SAM" id="Phobius"/>
    </source>
</evidence>
<dbReference type="EMBL" id="QUAH01000009">
    <property type="protein sequence ID" value="RFT15495.1"/>
    <property type="molecule type" value="Genomic_DNA"/>
</dbReference>
<gene>
    <name evidence="2" type="ORF">OP8BY_0385</name>
</gene>
<reference evidence="2 3" key="1">
    <citation type="submission" date="2018-08" db="EMBL/GenBank/DDBJ databases">
        <title>Genome analysis of the thermophilic bacterium of the candidate phylum Aminicenantes from deep subsurface aquifer revealed its physiology and ecological role.</title>
        <authorList>
            <person name="Kadnikov V.V."/>
            <person name="Mardanov A.V."/>
            <person name="Beletsky A.V."/>
            <person name="Karnachuk O.V."/>
            <person name="Ravin N.V."/>
        </authorList>
    </citation>
    <scope>NUCLEOTIDE SEQUENCE [LARGE SCALE GENOMIC DNA]</scope>
    <source>
        <strain evidence="2">BY38</strain>
    </source>
</reference>
<feature type="transmembrane region" description="Helical" evidence="1">
    <location>
        <begin position="9"/>
        <end position="26"/>
    </location>
</feature>
<dbReference type="AlphaFoldDB" id="A0A3E2BL64"/>
<keyword evidence="1" id="KW-1133">Transmembrane helix</keyword>
<keyword evidence="1" id="KW-0472">Membrane</keyword>
<name>A0A3E2BL64_9BACT</name>
<protein>
    <submittedName>
        <fullName evidence="2">Uncharacterized protein</fullName>
    </submittedName>
</protein>
<evidence type="ECO:0000313" key="3">
    <source>
        <dbReference type="Proteomes" id="UP000257323"/>
    </source>
</evidence>
<comment type="caution">
    <text evidence="2">The sequence shown here is derived from an EMBL/GenBank/DDBJ whole genome shotgun (WGS) entry which is preliminary data.</text>
</comment>
<sequence>MPVKNRNRLIFIITSFLVIVFAFIFHTEGKLKSRKLIYKEAGLHGYISFDHEPIPGEFGAGIGFYVAVWPLIDEPLSGFQIGLPSTWIIPDNSDNKTNPLCPEGTLARKWKPRGPTWSSVFQTIEGGVGYWAGNHFRYGPPKFSMNGTPQCYDYEIGSPGWSFFYSNEALPDNRLGIAQLSNRLLIPPDGLTFEGNPDGEFLGYTWMALPLTDPETGDLPTGDQSWTCFLSAANFKGPIAFFIPETWSKIGKLFNYPFLYGRGLDSRPGIAGGGAIEINTVPRFELKGSDGKTYAKLPRLQFSVDEEGRSILVQEVTYYSKAALYDSFLAWRDQEKFCSGQFDESGALKPKLLSRQTRYDMSGIEISGVEGEEGIFVTRVFEGNSWGLQWKSNLEGRKGIFPQYYGFSGEKYFVIAESEIPAETGLLQQKFKLAESGPPYVSPSKGVWVNPGPKAGPYTARLTDGSVVTYYWYRFIDQPAFQQYRWSPEKKARLQALVEKIHACWPADRDYMKPPAFGQLVKIDAGLIVTPPPGLEVGYVPIVVRQEAARK</sequence>
<keyword evidence="1" id="KW-0812">Transmembrane</keyword>
<dbReference type="Proteomes" id="UP000257323">
    <property type="component" value="Unassembled WGS sequence"/>
</dbReference>
<evidence type="ECO:0000313" key="2">
    <source>
        <dbReference type="EMBL" id="RFT15495.1"/>
    </source>
</evidence>
<accession>A0A3E2BL64</accession>
<organism evidence="2 3">
    <name type="scientific">Candidatus Saccharicenans subterraneus</name>
    <dbReference type="NCBI Taxonomy" id="2508984"/>
    <lineage>
        <taxon>Bacteria</taxon>
        <taxon>Candidatus Aminicenantota</taxon>
        <taxon>Candidatus Aminicenantia</taxon>
        <taxon>Candidatus Aminicenantales</taxon>
        <taxon>Candidatus Saccharicenantaceae</taxon>
        <taxon>Candidatus Saccharicenans</taxon>
    </lineage>
</organism>